<dbReference type="PANTHER" id="PTHR22966">
    <property type="entry name" value="2-AMINOETHANETHIOL DIOXYGENASE"/>
    <property type="match status" value="1"/>
</dbReference>
<evidence type="ECO:0000256" key="6">
    <source>
        <dbReference type="ARBA" id="ARBA00023004"/>
    </source>
</evidence>
<dbReference type="EC" id="1.13.11.20" evidence="3"/>
<proteinExistence type="inferred from homology"/>
<keyword evidence="5" id="KW-0560">Oxidoreductase</keyword>
<dbReference type="InterPro" id="IPR014710">
    <property type="entry name" value="RmlC-like_jellyroll"/>
</dbReference>
<evidence type="ECO:0000256" key="7">
    <source>
        <dbReference type="ARBA" id="ARBA00024284"/>
    </source>
</evidence>
<evidence type="ECO:0000313" key="9">
    <source>
        <dbReference type="Proteomes" id="UP000734854"/>
    </source>
</evidence>
<comment type="catalytic activity">
    <reaction evidence="7">
        <text>L-cysteine + O2 = 3-sulfino-L-alanine + H(+)</text>
        <dbReference type="Rhea" id="RHEA:20441"/>
        <dbReference type="ChEBI" id="CHEBI:15378"/>
        <dbReference type="ChEBI" id="CHEBI:15379"/>
        <dbReference type="ChEBI" id="CHEBI:35235"/>
        <dbReference type="ChEBI" id="CHEBI:61085"/>
        <dbReference type="EC" id="1.13.11.20"/>
    </reaction>
    <physiologicalReaction direction="left-to-right" evidence="7">
        <dbReference type="Rhea" id="RHEA:20442"/>
    </physiologicalReaction>
</comment>
<evidence type="ECO:0000256" key="2">
    <source>
        <dbReference type="ARBA" id="ARBA00006622"/>
    </source>
</evidence>
<evidence type="ECO:0000256" key="4">
    <source>
        <dbReference type="ARBA" id="ARBA00022723"/>
    </source>
</evidence>
<keyword evidence="6" id="KW-0408">Iron</keyword>
<sequence>MAAMVATERSTVQRLYDACAIIFSSSPTKALPTLWQLRWLQTILGIYICMHDHIYGCFSRSFQFPLFTTADAMEPIDVGIDGSGEESSHGLILGQAVREITYVHIHECQDFSIGVFCFPAGATLPLHDHPNMVVLTKVLYGSISVQSYDWVDSSSSSNSPRRSGLARTVDDGCTLQSSSKVSVLFPKGGGNIHSITALSPCAILDVLAPPYSEQQGRSSSYYVSTPVPSLPGFSILEETGVPDDLHVVGATYLGPELSFDLIDTERAKVSTP</sequence>
<dbReference type="CDD" id="cd20289">
    <property type="entry name" value="cupin_ADO"/>
    <property type="match status" value="1"/>
</dbReference>
<protein>
    <recommendedName>
        <fullName evidence="3">cysteine dioxygenase</fullName>
        <ecNumber evidence="3">1.13.11.20</ecNumber>
    </recommendedName>
</protein>
<dbReference type="SUPFAM" id="SSF51182">
    <property type="entry name" value="RmlC-like cupins"/>
    <property type="match status" value="1"/>
</dbReference>
<evidence type="ECO:0000256" key="3">
    <source>
        <dbReference type="ARBA" id="ARBA00013133"/>
    </source>
</evidence>
<comment type="caution">
    <text evidence="8">The sequence shown here is derived from an EMBL/GenBank/DDBJ whole genome shotgun (WGS) entry which is preliminary data.</text>
</comment>
<comment type="cofactor">
    <cofactor evidence="1">
        <name>Fe(2+)</name>
        <dbReference type="ChEBI" id="CHEBI:29033"/>
    </cofactor>
</comment>
<evidence type="ECO:0000313" key="8">
    <source>
        <dbReference type="EMBL" id="KAG6472640.1"/>
    </source>
</evidence>
<dbReference type="Proteomes" id="UP000734854">
    <property type="component" value="Unassembled WGS sequence"/>
</dbReference>
<dbReference type="Gene3D" id="2.60.120.10">
    <property type="entry name" value="Jelly Rolls"/>
    <property type="match status" value="1"/>
</dbReference>
<dbReference type="InterPro" id="IPR011051">
    <property type="entry name" value="RmlC_Cupin_sf"/>
</dbReference>
<dbReference type="GO" id="GO:0070483">
    <property type="term" value="P:detection of hypoxia"/>
    <property type="evidence" value="ECO:0007669"/>
    <property type="project" value="UniProtKB-ARBA"/>
</dbReference>
<reference evidence="8 9" key="1">
    <citation type="submission" date="2020-08" db="EMBL/GenBank/DDBJ databases">
        <title>Plant Genome Project.</title>
        <authorList>
            <person name="Zhang R.-G."/>
        </authorList>
    </citation>
    <scope>NUCLEOTIDE SEQUENCE [LARGE SCALE GENOMIC DNA]</scope>
    <source>
        <tissue evidence="8">Rhizome</tissue>
    </source>
</reference>
<accession>A0A8J5EQF3</accession>
<dbReference type="GO" id="GO:0017172">
    <property type="term" value="F:cysteine dioxygenase activity"/>
    <property type="evidence" value="ECO:0007669"/>
    <property type="project" value="UniProtKB-EC"/>
</dbReference>
<dbReference type="GO" id="GO:0046872">
    <property type="term" value="F:metal ion binding"/>
    <property type="evidence" value="ECO:0007669"/>
    <property type="project" value="UniProtKB-KW"/>
</dbReference>
<keyword evidence="4" id="KW-0479">Metal-binding</keyword>
<dbReference type="PANTHER" id="PTHR22966:SF52">
    <property type="entry name" value="CYSTEINE DIOXYGENASE"/>
    <property type="match status" value="1"/>
</dbReference>
<dbReference type="AlphaFoldDB" id="A0A8J5EQF3"/>
<organism evidence="8 9">
    <name type="scientific">Zingiber officinale</name>
    <name type="common">Ginger</name>
    <name type="synonym">Amomum zingiber</name>
    <dbReference type="NCBI Taxonomy" id="94328"/>
    <lineage>
        <taxon>Eukaryota</taxon>
        <taxon>Viridiplantae</taxon>
        <taxon>Streptophyta</taxon>
        <taxon>Embryophyta</taxon>
        <taxon>Tracheophyta</taxon>
        <taxon>Spermatophyta</taxon>
        <taxon>Magnoliopsida</taxon>
        <taxon>Liliopsida</taxon>
        <taxon>Zingiberales</taxon>
        <taxon>Zingiberaceae</taxon>
        <taxon>Zingiber</taxon>
    </lineage>
</organism>
<evidence type="ECO:0000256" key="1">
    <source>
        <dbReference type="ARBA" id="ARBA00001954"/>
    </source>
</evidence>
<evidence type="ECO:0000256" key="5">
    <source>
        <dbReference type="ARBA" id="ARBA00023002"/>
    </source>
</evidence>
<comment type="similarity">
    <text evidence="2">Belongs to the cysteine dioxygenase family.</text>
</comment>
<dbReference type="InterPro" id="IPR012864">
    <property type="entry name" value="PCO/ADO"/>
</dbReference>
<dbReference type="EMBL" id="JACMSC010000020">
    <property type="protein sequence ID" value="KAG6472640.1"/>
    <property type="molecule type" value="Genomic_DNA"/>
</dbReference>
<keyword evidence="9" id="KW-1185">Reference proteome</keyword>
<dbReference type="Pfam" id="PF07847">
    <property type="entry name" value="PCO_ADO"/>
    <property type="match status" value="1"/>
</dbReference>
<name>A0A8J5EQF3_ZINOF</name>
<gene>
    <name evidence="8" type="ORF">ZIOFF_070114</name>
</gene>